<dbReference type="Proteomes" id="UP000199545">
    <property type="component" value="Unassembled WGS sequence"/>
</dbReference>
<sequence length="133" mass="16042">MGRKKYRKPDYRRKVERLLRQYPLLKVAVEQLEKEYPSCIPMYELERVQGGDLSNSTQSYATRRAEKKILLERIEKALEVLNLDERFLIEEKYFDLNCPPDDIICHRLGWSQRTYYRIKQQAIEKLAFVLDLK</sequence>
<dbReference type="AlphaFoldDB" id="A0A1I3UJG5"/>
<evidence type="ECO:0000313" key="1">
    <source>
        <dbReference type="EMBL" id="SFJ82853.1"/>
    </source>
</evidence>
<dbReference type="NCBIfam" id="TIGR01637">
    <property type="entry name" value="phage_arpU"/>
    <property type="match status" value="1"/>
</dbReference>
<gene>
    <name evidence="1" type="ORF">SAMN05421852_12526</name>
</gene>
<dbReference type="InterPro" id="IPR006524">
    <property type="entry name" value="ArpU-like"/>
</dbReference>
<dbReference type="EMBL" id="FORR01000025">
    <property type="protein sequence ID" value="SFJ82853.1"/>
    <property type="molecule type" value="Genomic_DNA"/>
</dbReference>
<dbReference type="InterPro" id="IPR013324">
    <property type="entry name" value="RNA_pol_sigma_r3/r4-like"/>
</dbReference>
<dbReference type="SUPFAM" id="SSF88659">
    <property type="entry name" value="Sigma3 and sigma4 domains of RNA polymerase sigma factors"/>
    <property type="match status" value="1"/>
</dbReference>
<protein>
    <submittedName>
        <fullName evidence="1">Phage transcriptional regulator, ArpU family</fullName>
    </submittedName>
</protein>
<reference evidence="1 2" key="1">
    <citation type="submission" date="2016-10" db="EMBL/GenBank/DDBJ databases">
        <authorList>
            <person name="de Groot N.N."/>
        </authorList>
    </citation>
    <scope>NUCLEOTIDE SEQUENCE [LARGE SCALE GENOMIC DNA]</scope>
    <source>
        <strain evidence="1 2">DSM 44778</strain>
    </source>
</reference>
<dbReference type="OrthoDB" id="1797434at2"/>
<keyword evidence="2" id="KW-1185">Reference proteome</keyword>
<accession>A0A1I3UJG5</accession>
<dbReference type="RefSeq" id="WP_093231518.1">
    <property type="nucleotide sequence ID" value="NZ_FORR01000025.1"/>
</dbReference>
<organism evidence="1 2">
    <name type="scientific">Thermoflavimicrobium dichotomicum</name>
    <dbReference type="NCBI Taxonomy" id="46223"/>
    <lineage>
        <taxon>Bacteria</taxon>
        <taxon>Bacillati</taxon>
        <taxon>Bacillota</taxon>
        <taxon>Bacilli</taxon>
        <taxon>Bacillales</taxon>
        <taxon>Thermoactinomycetaceae</taxon>
        <taxon>Thermoflavimicrobium</taxon>
    </lineage>
</organism>
<evidence type="ECO:0000313" key="2">
    <source>
        <dbReference type="Proteomes" id="UP000199545"/>
    </source>
</evidence>
<proteinExistence type="predicted"/>
<name>A0A1I3UJG5_9BACL</name>